<dbReference type="Proteomes" id="UP000273982">
    <property type="component" value="Plasmid pGW6_1"/>
</dbReference>
<dbReference type="AlphaFoldDB" id="A0A3G8MCN5"/>
<reference evidence="6 7" key="1">
    <citation type="submission" date="2018-11" db="EMBL/GenBank/DDBJ databases">
        <title>Genome squencing of methanotrophic bacteria isolated from alkaline groundwater in Korea.</title>
        <authorList>
            <person name="Nguyen L.N."/>
        </authorList>
    </citation>
    <scope>NUCLEOTIDE SEQUENCE [LARGE SCALE GENOMIC DNA]</scope>
    <source>
        <strain evidence="6 7">GW6</strain>
        <plasmid evidence="7">pgw6_1</plasmid>
    </source>
</reference>
<dbReference type="Gene3D" id="3.40.50.300">
    <property type="entry name" value="P-loop containing nucleotide triphosphate hydrolases"/>
    <property type="match status" value="1"/>
</dbReference>
<gene>
    <name evidence="6" type="ORF">EHO51_19325</name>
</gene>
<dbReference type="SMART" id="SM00382">
    <property type="entry name" value="AAA"/>
    <property type="match status" value="1"/>
</dbReference>
<dbReference type="InterPro" id="IPR003593">
    <property type="entry name" value="AAA+_ATPase"/>
</dbReference>
<proteinExistence type="inferred from homology"/>
<accession>A0A3G8MCN5</accession>
<evidence type="ECO:0000256" key="3">
    <source>
        <dbReference type="ARBA" id="ARBA00022840"/>
    </source>
</evidence>
<evidence type="ECO:0000256" key="2">
    <source>
        <dbReference type="ARBA" id="ARBA00022741"/>
    </source>
</evidence>
<evidence type="ECO:0000256" key="4">
    <source>
        <dbReference type="SAM" id="MobiDB-lite"/>
    </source>
</evidence>
<keyword evidence="6" id="KW-0614">Plasmid</keyword>
<organism evidence="6 7">
    <name type="scientific">Methylocystis rosea</name>
    <dbReference type="NCBI Taxonomy" id="173366"/>
    <lineage>
        <taxon>Bacteria</taxon>
        <taxon>Pseudomonadati</taxon>
        <taxon>Pseudomonadota</taxon>
        <taxon>Alphaproteobacteria</taxon>
        <taxon>Hyphomicrobiales</taxon>
        <taxon>Methylocystaceae</taxon>
        <taxon>Methylocystis</taxon>
    </lineage>
</organism>
<dbReference type="GO" id="GO:0006260">
    <property type="term" value="P:DNA replication"/>
    <property type="evidence" value="ECO:0007669"/>
    <property type="project" value="TreeGrafter"/>
</dbReference>
<dbReference type="InterPro" id="IPR028350">
    <property type="entry name" value="DNAC/IstB-like"/>
</dbReference>
<dbReference type="InterPro" id="IPR047661">
    <property type="entry name" value="IstB"/>
</dbReference>
<evidence type="ECO:0000313" key="7">
    <source>
        <dbReference type="Proteomes" id="UP000273982"/>
    </source>
</evidence>
<dbReference type="InterPro" id="IPR002611">
    <property type="entry name" value="IstB_ATP-bd"/>
</dbReference>
<comment type="similarity">
    <text evidence="1">Belongs to the IS21/IS1162 putative ATP-binding protein family.</text>
</comment>
<evidence type="ECO:0000256" key="1">
    <source>
        <dbReference type="ARBA" id="ARBA00008059"/>
    </source>
</evidence>
<dbReference type="CDD" id="cd00009">
    <property type="entry name" value="AAA"/>
    <property type="match status" value="1"/>
</dbReference>
<dbReference type="SUPFAM" id="SSF52540">
    <property type="entry name" value="P-loop containing nucleoside triphosphate hydrolases"/>
    <property type="match status" value="1"/>
</dbReference>
<dbReference type="RefSeq" id="WP_124740458.1">
    <property type="nucleotide sequence ID" value="NZ_CP034087.1"/>
</dbReference>
<name>A0A3G8MCN5_9HYPH</name>
<evidence type="ECO:0000313" key="6">
    <source>
        <dbReference type="EMBL" id="AZG78950.1"/>
    </source>
</evidence>
<dbReference type="Pfam" id="PF01695">
    <property type="entry name" value="IstB_IS21"/>
    <property type="match status" value="1"/>
</dbReference>
<feature type="domain" description="AAA+ ATPase" evidence="5">
    <location>
        <begin position="111"/>
        <end position="246"/>
    </location>
</feature>
<dbReference type="InterPro" id="IPR027417">
    <property type="entry name" value="P-loop_NTPase"/>
</dbReference>
<geneLocation type="plasmid" evidence="7">
    <name>pgw6_1</name>
</geneLocation>
<evidence type="ECO:0000259" key="5">
    <source>
        <dbReference type="SMART" id="SM00382"/>
    </source>
</evidence>
<dbReference type="NCBIfam" id="NF038214">
    <property type="entry name" value="IS21_help_AAA"/>
    <property type="match status" value="1"/>
</dbReference>
<sequence length="280" mass="31531">MSASQESTSQTIVAPQVLLGNHLKALKLPTFAREYEKVALESAQDRADYPRYLLRLCELERIDRERRNVERRIRLARFTQIKSLDTFDFAAQPSLNKPLVLELARCEWIEKRQNCIALGPSGTGKTHVALALGLAACQKGFSVAFTSAAALVHELMEARDERRLRALQKHLNTVKLLIVDELGYVPFTAVGSELLFEVFSQRYERGATLVTSNLPFDEWTSVFGSERLTGALLDRLTHHVHILEMNGDSYRLATARKAQRRNADEPSVNPRTKGEADADI</sequence>
<keyword evidence="3 6" id="KW-0067">ATP-binding</keyword>
<keyword evidence="2" id="KW-0547">Nucleotide-binding</keyword>
<dbReference type="GO" id="GO:0005524">
    <property type="term" value="F:ATP binding"/>
    <property type="evidence" value="ECO:0007669"/>
    <property type="project" value="UniProtKB-KW"/>
</dbReference>
<dbReference type="PIRSF" id="PIRSF003073">
    <property type="entry name" value="DNAC_TnpB_IstB"/>
    <property type="match status" value="1"/>
</dbReference>
<dbReference type="EMBL" id="CP034087">
    <property type="protein sequence ID" value="AZG78950.1"/>
    <property type="molecule type" value="Genomic_DNA"/>
</dbReference>
<feature type="region of interest" description="Disordered" evidence="4">
    <location>
        <begin position="255"/>
        <end position="280"/>
    </location>
</feature>
<protein>
    <submittedName>
        <fullName evidence="6">ATP-binding protein</fullName>
    </submittedName>
</protein>
<dbReference type="PANTHER" id="PTHR30050:SF4">
    <property type="entry name" value="ATP-BINDING PROTEIN RV3427C IN INSERTION SEQUENCE-RELATED"/>
    <property type="match status" value="1"/>
</dbReference>
<dbReference type="PANTHER" id="PTHR30050">
    <property type="entry name" value="CHROMOSOMAL REPLICATION INITIATOR PROTEIN DNAA"/>
    <property type="match status" value="1"/>
</dbReference>
<dbReference type="KEGG" id="mros:EHO51_19325"/>